<dbReference type="AlphaFoldDB" id="A0A0D0B084"/>
<dbReference type="InterPro" id="IPR052980">
    <property type="entry name" value="Crinkler_effector"/>
</dbReference>
<dbReference type="PANTHER" id="PTHR33129">
    <property type="entry name" value="PROTEIN KINASE DOMAIN-CONTAINING PROTEIN-RELATED"/>
    <property type="match status" value="1"/>
</dbReference>
<proteinExistence type="predicted"/>
<protein>
    <submittedName>
        <fullName evidence="2">Uncharacterized protein</fullName>
    </submittedName>
</protein>
<accession>A0A0D0B084</accession>
<dbReference type="OrthoDB" id="2340858at2759"/>
<name>A0A0D0B084_9AGAR</name>
<gene>
    <name evidence="2" type="ORF">GYMLUDRAFT_247935</name>
</gene>
<dbReference type="Proteomes" id="UP000053593">
    <property type="component" value="Unassembled WGS sequence"/>
</dbReference>
<sequence>MAEIIYISNMDKNWVRLLDETSFDQMKDNIRKKLGLSVDLPFKLEREGGVVLDDEEGFKALRQSALSSASLQVFVTVSLPDTSQMQVEGTAAKKRKLSDSSQSSSGSWMTRTSADWSKFYTSWWGVAGQERLKDLSIGSTIQIEAEVCYGLMLLYHTREHLYIHPEMEQTYQDLVSFSTGDATGVILNGQFGIGKSTALLYFLIRQMSESRCILFTSAGGDVFYFSNQGVMTFHGKVNSLTWDDISAMNFPDKTWYLIDTGNEKSSAAYLFNKPFFKIFATSPNGQRYSNWKSFPRVPVWFMNAWTWWGEDDGDVSKNELI</sequence>
<keyword evidence="3" id="KW-1185">Reference proteome</keyword>
<feature type="region of interest" description="Disordered" evidence="1">
    <location>
        <begin position="90"/>
        <end position="109"/>
    </location>
</feature>
<organism evidence="2 3">
    <name type="scientific">Collybiopsis luxurians FD-317 M1</name>
    <dbReference type="NCBI Taxonomy" id="944289"/>
    <lineage>
        <taxon>Eukaryota</taxon>
        <taxon>Fungi</taxon>
        <taxon>Dikarya</taxon>
        <taxon>Basidiomycota</taxon>
        <taxon>Agaricomycotina</taxon>
        <taxon>Agaricomycetes</taxon>
        <taxon>Agaricomycetidae</taxon>
        <taxon>Agaricales</taxon>
        <taxon>Marasmiineae</taxon>
        <taxon>Omphalotaceae</taxon>
        <taxon>Collybiopsis</taxon>
        <taxon>Collybiopsis luxurians</taxon>
    </lineage>
</organism>
<dbReference type="EMBL" id="KN834798">
    <property type="protein sequence ID" value="KIK56440.1"/>
    <property type="molecule type" value="Genomic_DNA"/>
</dbReference>
<reference evidence="2 3" key="1">
    <citation type="submission" date="2014-04" db="EMBL/GenBank/DDBJ databases">
        <title>Evolutionary Origins and Diversification of the Mycorrhizal Mutualists.</title>
        <authorList>
            <consortium name="DOE Joint Genome Institute"/>
            <consortium name="Mycorrhizal Genomics Consortium"/>
            <person name="Kohler A."/>
            <person name="Kuo A."/>
            <person name="Nagy L.G."/>
            <person name="Floudas D."/>
            <person name="Copeland A."/>
            <person name="Barry K.W."/>
            <person name="Cichocki N."/>
            <person name="Veneault-Fourrey C."/>
            <person name="LaButti K."/>
            <person name="Lindquist E.A."/>
            <person name="Lipzen A."/>
            <person name="Lundell T."/>
            <person name="Morin E."/>
            <person name="Murat C."/>
            <person name="Riley R."/>
            <person name="Ohm R."/>
            <person name="Sun H."/>
            <person name="Tunlid A."/>
            <person name="Henrissat B."/>
            <person name="Grigoriev I.V."/>
            <person name="Hibbett D.S."/>
            <person name="Martin F."/>
        </authorList>
    </citation>
    <scope>NUCLEOTIDE SEQUENCE [LARGE SCALE GENOMIC DNA]</scope>
    <source>
        <strain evidence="2 3">FD-317 M1</strain>
    </source>
</reference>
<evidence type="ECO:0000313" key="3">
    <source>
        <dbReference type="Proteomes" id="UP000053593"/>
    </source>
</evidence>
<evidence type="ECO:0000256" key="1">
    <source>
        <dbReference type="SAM" id="MobiDB-lite"/>
    </source>
</evidence>
<evidence type="ECO:0000313" key="2">
    <source>
        <dbReference type="EMBL" id="KIK56440.1"/>
    </source>
</evidence>
<dbReference type="HOGENOM" id="CLU_866139_0_0_1"/>